<dbReference type="InterPro" id="IPR011991">
    <property type="entry name" value="ArsR-like_HTH"/>
</dbReference>
<accession>A0A4V2JF78</accession>
<keyword evidence="1" id="KW-0805">Transcription regulation</keyword>
<proteinExistence type="predicted"/>
<comment type="caution">
    <text evidence="5">The sequence shown here is derived from an EMBL/GenBank/DDBJ whole genome shotgun (WGS) entry which is preliminary data.</text>
</comment>
<dbReference type="SMART" id="SM00418">
    <property type="entry name" value="HTH_ARSR"/>
    <property type="match status" value="1"/>
</dbReference>
<evidence type="ECO:0000256" key="1">
    <source>
        <dbReference type="ARBA" id="ARBA00023015"/>
    </source>
</evidence>
<evidence type="ECO:0000259" key="4">
    <source>
        <dbReference type="PROSITE" id="PS50987"/>
    </source>
</evidence>
<dbReference type="EMBL" id="SISG01000001">
    <property type="protein sequence ID" value="TBN58429.1"/>
    <property type="molecule type" value="Genomic_DNA"/>
</dbReference>
<dbReference type="Proteomes" id="UP000294194">
    <property type="component" value="Unassembled WGS sequence"/>
</dbReference>
<feature type="domain" description="HTH arsR-type" evidence="4">
    <location>
        <begin position="1"/>
        <end position="87"/>
    </location>
</feature>
<dbReference type="AlphaFoldDB" id="A0A4V2JF78"/>
<dbReference type="InterPro" id="IPR036390">
    <property type="entry name" value="WH_DNA-bd_sf"/>
</dbReference>
<dbReference type="InterPro" id="IPR051081">
    <property type="entry name" value="HTH_MetalResp_TranReg"/>
</dbReference>
<evidence type="ECO:0000256" key="3">
    <source>
        <dbReference type="ARBA" id="ARBA00023163"/>
    </source>
</evidence>
<dbReference type="GO" id="GO:0003700">
    <property type="term" value="F:DNA-binding transcription factor activity"/>
    <property type="evidence" value="ECO:0007669"/>
    <property type="project" value="InterPro"/>
</dbReference>
<protein>
    <submittedName>
        <fullName evidence="5">ArsR family transcriptional regulator</fullName>
    </submittedName>
</protein>
<dbReference type="PANTHER" id="PTHR33154">
    <property type="entry name" value="TRANSCRIPTIONAL REGULATOR, ARSR FAMILY"/>
    <property type="match status" value="1"/>
</dbReference>
<dbReference type="PANTHER" id="PTHR33154:SF33">
    <property type="entry name" value="TRANSCRIPTIONAL REPRESSOR SDPR"/>
    <property type="match status" value="1"/>
</dbReference>
<dbReference type="Pfam" id="PF12840">
    <property type="entry name" value="HTH_20"/>
    <property type="match status" value="1"/>
</dbReference>
<dbReference type="InterPro" id="IPR001845">
    <property type="entry name" value="HTH_ArsR_DNA-bd_dom"/>
</dbReference>
<dbReference type="RefSeq" id="WP_130982598.1">
    <property type="nucleotide sequence ID" value="NZ_SISG01000001.1"/>
</dbReference>
<keyword evidence="2" id="KW-0238">DNA-binding</keyword>
<evidence type="ECO:0000313" key="6">
    <source>
        <dbReference type="Proteomes" id="UP000294194"/>
    </source>
</evidence>
<dbReference type="GO" id="GO:0003677">
    <property type="term" value="F:DNA binding"/>
    <property type="evidence" value="ECO:0007669"/>
    <property type="project" value="UniProtKB-KW"/>
</dbReference>
<dbReference type="PROSITE" id="PS50987">
    <property type="entry name" value="HTH_ARSR_2"/>
    <property type="match status" value="1"/>
</dbReference>
<reference evidence="6" key="1">
    <citation type="submission" date="2019-02" db="EMBL/GenBank/DDBJ databases">
        <title>Glaciihabitans arcticus sp. nov., a psychrotolerant bacterium isolated from polar soil.</title>
        <authorList>
            <person name="Dahal R.H."/>
        </authorList>
    </citation>
    <scope>NUCLEOTIDE SEQUENCE [LARGE SCALE GENOMIC DNA]</scope>
    <source>
        <strain evidence="6">RP-3-7</strain>
    </source>
</reference>
<organism evidence="5 6">
    <name type="scientific">Glaciihabitans arcticus</name>
    <dbReference type="NCBI Taxonomy" id="2668039"/>
    <lineage>
        <taxon>Bacteria</taxon>
        <taxon>Bacillati</taxon>
        <taxon>Actinomycetota</taxon>
        <taxon>Actinomycetes</taxon>
        <taxon>Micrococcales</taxon>
        <taxon>Microbacteriaceae</taxon>
        <taxon>Glaciihabitans</taxon>
    </lineage>
</organism>
<evidence type="ECO:0000256" key="2">
    <source>
        <dbReference type="ARBA" id="ARBA00023125"/>
    </source>
</evidence>
<name>A0A4V2JF78_9MICO</name>
<sequence length="156" mass="16170">MADIFDAISNPARRSILQVLLEGDASSSAIAAAVPLEAAEVTRQLAILRKAGLVVSTGEGAKKTHHLDPAPLQELDGWLVPFLDAAGSFHGSGEPSVFGAWSGADVGGTIGRAAADRSHQARTVIQDVSDIVSSKLPKTVTERFARMGSKDAPKGS</sequence>
<gene>
    <name evidence="5" type="ORF">EYE40_14070</name>
</gene>
<dbReference type="CDD" id="cd00090">
    <property type="entry name" value="HTH_ARSR"/>
    <property type="match status" value="1"/>
</dbReference>
<dbReference type="SUPFAM" id="SSF46785">
    <property type="entry name" value="Winged helix' DNA-binding domain"/>
    <property type="match status" value="1"/>
</dbReference>
<evidence type="ECO:0000313" key="5">
    <source>
        <dbReference type="EMBL" id="TBN58429.1"/>
    </source>
</evidence>
<dbReference type="InterPro" id="IPR036388">
    <property type="entry name" value="WH-like_DNA-bd_sf"/>
</dbReference>
<keyword evidence="6" id="KW-1185">Reference proteome</keyword>
<dbReference type="Gene3D" id="1.10.10.10">
    <property type="entry name" value="Winged helix-like DNA-binding domain superfamily/Winged helix DNA-binding domain"/>
    <property type="match status" value="1"/>
</dbReference>
<keyword evidence="3" id="KW-0804">Transcription</keyword>